<dbReference type="Pfam" id="PF07992">
    <property type="entry name" value="Pyr_redox_2"/>
    <property type="match status" value="1"/>
</dbReference>
<dbReference type="InterPro" id="IPR023753">
    <property type="entry name" value="FAD/NAD-binding_dom"/>
</dbReference>
<name>A0A521E847_9BACT</name>
<dbReference type="InterPro" id="IPR036188">
    <property type="entry name" value="FAD/NAD-bd_sf"/>
</dbReference>
<dbReference type="Proteomes" id="UP000317557">
    <property type="component" value="Unassembled WGS sequence"/>
</dbReference>
<dbReference type="PANTHER" id="PTHR43755:SF1">
    <property type="entry name" value="FAD-DEPENDENT PYRIDINE NUCLEOTIDE-DISULPHIDE OXIDOREDUCTASE"/>
    <property type="match status" value="1"/>
</dbReference>
<dbReference type="EMBL" id="FXTP01000011">
    <property type="protein sequence ID" value="SMO80135.1"/>
    <property type="molecule type" value="Genomic_DNA"/>
</dbReference>
<dbReference type="PRINTS" id="PR00368">
    <property type="entry name" value="FADPNR"/>
</dbReference>
<proteinExistence type="predicted"/>
<organism evidence="2 3">
    <name type="scientific">Gracilimonas mengyeensis</name>
    <dbReference type="NCBI Taxonomy" id="1302730"/>
    <lineage>
        <taxon>Bacteria</taxon>
        <taxon>Pseudomonadati</taxon>
        <taxon>Balneolota</taxon>
        <taxon>Balneolia</taxon>
        <taxon>Balneolales</taxon>
        <taxon>Balneolaceae</taxon>
        <taxon>Gracilimonas</taxon>
    </lineage>
</organism>
<dbReference type="Gene3D" id="3.50.50.100">
    <property type="match status" value="1"/>
</dbReference>
<feature type="domain" description="FAD/NAD(P)-binding" evidence="1">
    <location>
        <begin position="4"/>
        <end position="298"/>
    </location>
</feature>
<accession>A0A521E847</accession>
<dbReference type="RefSeq" id="WP_185957290.1">
    <property type="nucleotide sequence ID" value="NZ_FXTP01000011.1"/>
</dbReference>
<dbReference type="SUPFAM" id="SSF51905">
    <property type="entry name" value="FAD/NAD(P)-binding domain"/>
    <property type="match status" value="1"/>
</dbReference>
<dbReference type="InterPro" id="IPR052541">
    <property type="entry name" value="SQRD"/>
</dbReference>
<reference evidence="2 3" key="1">
    <citation type="submission" date="2017-05" db="EMBL/GenBank/DDBJ databases">
        <authorList>
            <person name="Varghese N."/>
            <person name="Submissions S."/>
        </authorList>
    </citation>
    <scope>NUCLEOTIDE SEQUENCE [LARGE SCALE GENOMIC DNA]</scope>
    <source>
        <strain evidence="2 3">DSM 21985</strain>
    </source>
</reference>
<dbReference type="AlphaFoldDB" id="A0A521E847"/>
<sequence>MKKRIAIIGSSFAGYTAAVRLAKQLSGNHEIIVIDRKPDFVFLPSFVWYPFGYRNTDDISFDARPIYDELNIRFIKTNVYGFDLEDQLIYTPKKDISYDYLLIATGARPRYESIKGLKPGKNSWSISDLSHAKETRKAWKKFLMNPGSMVIGAAQWAGYFFAAYEFLLNTLYHLDKNHLLDDLTVHFITPEPYLSHFGIGGLGHDPDNCRHLFEMLGVNCHINTEIHQVKPSEVVLENGEHLPSDFTMIIPQFIGVDAVRTTRKLADEHGLIKVTDEFYHPKYPNVYAAGASVSIPQAHETPIGLGVPRTQKMSELMARTAALNIAADIQGGVRHKLTTEELYQQCQFDMDHLSRMIFGEERPGKDTLHLIEKGSQEKWANMTLKRYIEASFTEEYLSTIP</sequence>
<evidence type="ECO:0000313" key="3">
    <source>
        <dbReference type="Proteomes" id="UP000317557"/>
    </source>
</evidence>
<dbReference type="GO" id="GO:0016491">
    <property type="term" value="F:oxidoreductase activity"/>
    <property type="evidence" value="ECO:0007669"/>
    <property type="project" value="InterPro"/>
</dbReference>
<protein>
    <submittedName>
        <fullName evidence="2">Sulfide-quinone oxidoreductase</fullName>
    </submittedName>
</protein>
<evidence type="ECO:0000259" key="1">
    <source>
        <dbReference type="Pfam" id="PF07992"/>
    </source>
</evidence>
<gene>
    <name evidence="2" type="ORF">SAMN06265219_1119</name>
</gene>
<keyword evidence="3" id="KW-1185">Reference proteome</keyword>
<dbReference type="PANTHER" id="PTHR43755">
    <property type="match status" value="1"/>
</dbReference>
<evidence type="ECO:0000313" key="2">
    <source>
        <dbReference type="EMBL" id="SMO80135.1"/>
    </source>
</evidence>